<evidence type="ECO:0008006" key="3">
    <source>
        <dbReference type="Google" id="ProtNLM"/>
    </source>
</evidence>
<organism evidence="1 2">
    <name type="scientific">Falseniella ignava</name>
    <dbReference type="NCBI Taxonomy" id="137730"/>
    <lineage>
        <taxon>Bacteria</taxon>
        <taxon>Bacillati</taxon>
        <taxon>Bacillota</taxon>
        <taxon>Bacilli</taxon>
        <taxon>Lactobacillales</taxon>
        <taxon>Aerococcaceae</taxon>
        <taxon>Falseniella</taxon>
    </lineage>
</organism>
<dbReference type="Gene3D" id="3.40.50.150">
    <property type="entry name" value="Vaccinia Virus protein VP39"/>
    <property type="match status" value="1"/>
</dbReference>
<sequence length="200" mass="23679">MDQPLEIDDQFLNIQTQSIIYWGSEQPMHYESEPTSYSILQYLLDYLTISSQDVLVDFGCGTGRVLCFMNYQLNLVVRGVESHPTTLKLLKQNTSDYFKAHPNQPPIELYPVSAQDYLMQADETLYYFFNPFALPIFKQVVRNIEKSIEQFPRTVRLICYYPYHFKKFLETESIFEPVQEITVPTGDWTDYFIIYQNKER</sequence>
<protein>
    <recommendedName>
        <fullName evidence="3">DOT1 domain-containing protein</fullName>
    </recommendedName>
</protein>
<dbReference type="AlphaFoldDB" id="A0A2I1K0L8"/>
<evidence type="ECO:0000313" key="1">
    <source>
        <dbReference type="EMBL" id="PKY89153.1"/>
    </source>
</evidence>
<name>A0A2I1K0L8_9LACT</name>
<evidence type="ECO:0000313" key="2">
    <source>
        <dbReference type="Proteomes" id="UP000234384"/>
    </source>
</evidence>
<comment type="caution">
    <text evidence="1">The sequence shown here is derived from an EMBL/GenBank/DDBJ whole genome shotgun (WGS) entry which is preliminary data.</text>
</comment>
<reference evidence="1 2" key="1">
    <citation type="submission" date="2017-12" db="EMBL/GenBank/DDBJ databases">
        <title>Phylogenetic diversity of female urinary microbiome.</title>
        <authorList>
            <person name="Thomas-White K."/>
            <person name="Wolfe A.J."/>
        </authorList>
    </citation>
    <scope>NUCLEOTIDE SEQUENCE [LARGE SCALE GENOMIC DNA]</scope>
    <source>
        <strain evidence="1 2">UMB0898</strain>
    </source>
</reference>
<proteinExistence type="predicted"/>
<dbReference type="EMBL" id="PKHE01000008">
    <property type="protein sequence ID" value="PKY89153.1"/>
    <property type="molecule type" value="Genomic_DNA"/>
</dbReference>
<dbReference type="OrthoDB" id="9780095at2"/>
<dbReference type="Proteomes" id="UP000234384">
    <property type="component" value="Unassembled WGS sequence"/>
</dbReference>
<dbReference type="InterPro" id="IPR029063">
    <property type="entry name" value="SAM-dependent_MTases_sf"/>
</dbReference>
<dbReference type="SUPFAM" id="SSF53335">
    <property type="entry name" value="S-adenosyl-L-methionine-dependent methyltransferases"/>
    <property type="match status" value="1"/>
</dbReference>
<gene>
    <name evidence="1" type="ORF">CYJ57_04225</name>
</gene>
<accession>A0A2I1K0L8</accession>